<dbReference type="EMBL" id="VSSQ01003950">
    <property type="protein sequence ID" value="MPM23066.1"/>
    <property type="molecule type" value="Genomic_DNA"/>
</dbReference>
<protein>
    <submittedName>
        <fullName evidence="1">Uncharacterized protein</fullName>
    </submittedName>
</protein>
<organism evidence="1">
    <name type="scientific">bioreactor metagenome</name>
    <dbReference type="NCBI Taxonomy" id="1076179"/>
    <lineage>
        <taxon>unclassified sequences</taxon>
        <taxon>metagenomes</taxon>
        <taxon>ecological metagenomes</taxon>
    </lineage>
</organism>
<name>A0A644Y3H2_9ZZZZ</name>
<dbReference type="AlphaFoldDB" id="A0A644Y3H2"/>
<proteinExistence type="predicted"/>
<accession>A0A644Y3H2</accession>
<reference evidence="1" key="1">
    <citation type="submission" date="2019-08" db="EMBL/GenBank/DDBJ databases">
        <authorList>
            <person name="Kucharzyk K."/>
            <person name="Murdoch R.W."/>
            <person name="Higgins S."/>
            <person name="Loffler F."/>
        </authorList>
    </citation>
    <scope>NUCLEOTIDE SEQUENCE</scope>
</reference>
<gene>
    <name evidence="1" type="ORF">SDC9_69529</name>
</gene>
<sequence>MKVNMLQYVLRCLFFVCCTLIFVNCNGQVYNRDFDLFLLKFANFEMPANPTELLAAIERKGNFEQNKILSNDYDKFIREKGDTYWEFSDFFEYNFIGKKKLENCWILLYYRGFLCDDVNLQKSEFILSTFALDGKIISSLPVAGGYGDILTFNSEIYSPEKIEVNYTKYSEKGEKKYSKYYCIQKDGKIVLKK</sequence>
<comment type="caution">
    <text evidence="1">The sequence shown here is derived from an EMBL/GenBank/DDBJ whole genome shotgun (WGS) entry which is preliminary data.</text>
</comment>
<evidence type="ECO:0000313" key="1">
    <source>
        <dbReference type="EMBL" id="MPM23066.1"/>
    </source>
</evidence>